<keyword evidence="5 16" id="KW-0732">Signal</keyword>
<dbReference type="PANTHER" id="PTHR31884">
    <property type="entry name" value="POLYGALACTURONASE"/>
    <property type="match status" value="1"/>
</dbReference>
<name>A0A1G4BRH1_9PEZI</name>
<dbReference type="InterPro" id="IPR006626">
    <property type="entry name" value="PbH1"/>
</dbReference>
<proteinExistence type="inferred from homology"/>
<evidence type="ECO:0000256" key="12">
    <source>
        <dbReference type="ARBA" id="ARBA00034074"/>
    </source>
</evidence>
<dbReference type="Gene3D" id="2.160.20.10">
    <property type="entry name" value="Single-stranded right-handed beta-helix, Pectin lyase-like"/>
    <property type="match status" value="1"/>
</dbReference>
<dbReference type="InterPro" id="IPR012334">
    <property type="entry name" value="Pectin_lyas_fold"/>
</dbReference>
<feature type="signal peptide" evidence="16">
    <location>
        <begin position="1"/>
        <end position="16"/>
    </location>
</feature>
<evidence type="ECO:0000313" key="17">
    <source>
        <dbReference type="EMBL" id="OHF04011.1"/>
    </source>
</evidence>
<dbReference type="EMBL" id="MJBS01000004">
    <property type="protein sequence ID" value="OHF04011.1"/>
    <property type="molecule type" value="Genomic_DNA"/>
</dbReference>
<evidence type="ECO:0000256" key="3">
    <source>
        <dbReference type="ARBA" id="ARBA00012736"/>
    </source>
</evidence>
<keyword evidence="10 15" id="KW-0326">Glycosidase</keyword>
<protein>
    <recommendedName>
        <fullName evidence="3">endo-polygalacturonase</fullName>
        <ecNumber evidence="3">3.2.1.15</ecNumber>
    </recommendedName>
    <alternativeName>
        <fullName evidence="13">Pectinase</fullName>
    </alternativeName>
</protein>
<dbReference type="GO" id="GO:0005576">
    <property type="term" value="C:extracellular region"/>
    <property type="evidence" value="ECO:0007669"/>
    <property type="project" value="UniProtKB-SubCell"/>
</dbReference>
<evidence type="ECO:0000256" key="9">
    <source>
        <dbReference type="ARBA" id="ARBA00023157"/>
    </source>
</evidence>
<keyword evidence="18" id="KW-1185">Reference proteome</keyword>
<feature type="chain" id="PRO_5009603211" description="endo-polygalacturonase" evidence="16">
    <location>
        <begin position="17"/>
        <end position="362"/>
    </location>
</feature>
<accession>A0A1G4BRH1</accession>
<evidence type="ECO:0000256" key="14">
    <source>
        <dbReference type="PROSITE-ProRule" id="PRU10052"/>
    </source>
</evidence>
<sequence>MKFLSVVAGFSALAAAAPAELDTRASCTFTDAKTAMSKKTSCTDIVLNNLKVPAGQTLDLTGLKAGTKITFQGTTTFGYKEWEGPLIAIGGSKVSVVGASGNSISCQGERWWDGKGGNGGKKKPKFFKVKINDGSISGLNIKNTPAHGFSINGVSGLKISNILFDNKDGDSKGGHNTDAFDVGQASDVTISGAKVYNQDDCLAINSGTNIVFENGYCYGSHGLSIGSVGGRADNTVQNVVIRDSTIEKADNGVRIKTIANKTGKVSGVTFENITLKNINKNGIVIQQDYENGSPTGKPTAGVPITGVTVTNVKGTVASKGNNVYVLCAKGACSNWKWSGVSITGGKTASGCAGIPAGSGAKC</sequence>
<dbReference type="GeneID" id="34554039"/>
<keyword evidence="6" id="KW-0677">Repeat</keyword>
<dbReference type="STRING" id="1209926.A0A1G4BRH1"/>
<dbReference type="EC" id="3.2.1.15" evidence="3"/>
<dbReference type="OrthoDB" id="1546079at2759"/>
<keyword evidence="9" id="KW-1015">Disulfide bond</keyword>
<reference evidence="17 18" key="1">
    <citation type="submission" date="2016-09" db="EMBL/GenBank/DDBJ databases">
        <authorList>
            <person name="Capua I."/>
            <person name="De Benedictis P."/>
            <person name="Joannis T."/>
            <person name="Lombin L.H."/>
            <person name="Cattoli G."/>
        </authorList>
    </citation>
    <scope>NUCLEOTIDE SEQUENCE [LARGE SCALE GENOMIC DNA]</scope>
    <source>
        <strain evidence="17 18">IMI 309357</strain>
    </source>
</reference>
<dbReference type="GO" id="GO:0004650">
    <property type="term" value="F:polygalacturonase activity"/>
    <property type="evidence" value="ECO:0007669"/>
    <property type="project" value="UniProtKB-EC"/>
</dbReference>
<dbReference type="Proteomes" id="UP000176998">
    <property type="component" value="Unassembled WGS sequence"/>
</dbReference>
<comment type="subcellular location">
    <subcellularLocation>
        <location evidence="1">Secreted</location>
    </subcellularLocation>
</comment>
<gene>
    <name evidence="17" type="ORF">CORC01_00873</name>
</gene>
<comment type="similarity">
    <text evidence="2 15">Belongs to the glycosyl hydrolase 28 family.</text>
</comment>
<keyword evidence="7 15" id="KW-0378">Hydrolase</keyword>
<keyword evidence="4" id="KW-0964">Secreted</keyword>
<keyword evidence="8" id="KW-0865">Zymogen</keyword>
<evidence type="ECO:0000256" key="2">
    <source>
        <dbReference type="ARBA" id="ARBA00008834"/>
    </source>
</evidence>
<evidence type="ECO:0000256" key="6">
    <source>
        <dbReference type="ARBA" id="ARBA00022737"/>
    </source>
</evidence>
<dbReference type="Pfam" id="PF00295">
    <property type="entry name" value="Glyco_hydro_28"/>
    <property type="match status" value="1"/>
</dbReference>
<evidence type="ECO:0000256" key="11">
    <source>
        <dbReference type="ARBA" id="ARBA00023316"/>
    </source>
</evidence>
<evidence type="ECO:0000256" key="5">
    <source>
        <dbReference type="ARBA" id="ARBA00022729"/>
    </source>
</evidence>
<evidence type="ECO:0000256" key="1">
    <source>
        <dbReference type="ARBA" id="ARBA00004613"/>
    </source>
</evidence>
<evidence type="ECO:0000256" key="7">
    <source>
        <dbReference type="ARBA" id="ARBA00022801"/>
    </source>
</evidence>
<comment type="catalytic activity">
    <reaction evidence="12">
        <text>(1,4-alpha-D-galacturonosyl)n+m + H2O = (1,4-alpha-D-galacturonosyl)n + (1,4-alpha-D-galacturonosyl)m.</text>
        <dbReference type="EC" id="3.2.1.15"/>
    </reaction>
</comment>
<comment type="caution">
    <text evidence="17">The sequence shown here is derived from an EMBL/GenBank/DDBJ whole genome shotgun (WGS) entry which is preliminary data.</text>
</comment>
<feature type="active site" evidence="14">
    <location>
        <position position="221"/>
    </location>
</feature>
<evidence type="ECO:0000256" key="10">
    <source>
        <dbReference type="ARBA" id="ARBA00023295"/>
    </source>
</evidence>
<evidence type="ECO:0000256" key="8">
    <source>
        <dbReference type="ARBA" id="ARBA00023145"/>
    </source>
</evidence>
<dbReference type="InterPro" id="IPR050434">
    <property type="entry name" value="Glycosyl_hydrlase_28"/>
</dbReference>
<dbReference type="InterPro" id="IPR000743">
    <property type="entry name" value="Glyco_hydro_28"/>
</dbReference>
<organism evidence="17 18">
    <name type="scientific">Colletotrichum orchidophilum</name>
    <dbReference type="NCBI Taxonomy" id="1209926"/>
    <lineage>
        <taxon>Eukaryota</taxon>
        <taxon>Fungi</taxon>
        <taxon>Dikarya</taxon>
        <taxon>Ascomycota</taxon>
        <taxon>Pezizomycotina</taxon>
        <taxon>Sordariomycetes</taxon>
        <taxon>Hypocreomycetidae</taxon>
        <taxon>Glomerellales</taxon>
        <taxon>Glomerellaceae</taxon>
        <taxon>Colletotrichum</taxon>
    </lineage>
</organism>
<keyword evidence="11" id="KW-0961">Cell wall biogenesis/degradation</keyword>
<dbReference type="InterPro" id="IPR011050">
    <property type="entry name" value="Pectin_lyase_fold/virulence"/>
</dbReference>
<dbReference type="GO" id="GO:0045490">
    <property type="term" value="P:pectin catabolic process"/>
    <property type="evidence" value="ECO:0007669"/>
    <property type="project" value="TreeGrafter"/>
</dbReference>
<evidence type="ECO:0000256" key="4">
    <source>
        <dbReference type="ARBA" id="ARBA00022525"/>
    </source>
</evidence>
<dbReference type="PROSITE" id="PS00502">
    <property type="entry name" value="POLYGALACTURONASE"/>
    <property type="match status" value="1"/>
</dbReference>
<evidence type="ECO:0000256" key="15">
    <source>
        <dbReference type="RuleBase" id="RU361169"/>
    </source>
</evidence>
<dbReference type="AlphaFoldDB" id="A0A1G4BRH1"/>
<evidence type="ECO:0000256" key="13">
    <source>
        <dbReference type="ARBA" id="ARBA00083621"/>
    </source>
</evidence>
<dbReference type="FunFam" id="2.160.20.10:FF:000002">
    <property type="entry name" value="Endopolygalacturonase D"/>
    <property type="match status" value="1"/>
</dbReference>
<dbReference type="PANTHER" id="PTHR31884:SF1">
    <property type="entry name" value="POLYGALACTURONASE"/>
    <property type="match status" value="1"/>
</dbReference>
<dbReference type="GO" id="GO:0071555">
    <property type="term" value="P:cell wall organization"/>
    <property type="evidence" value="ECO:0007669"/>
    <property type="project" value="UniProtKB-KW"/>
</dbReference>
<dbReference type="SUPFAM" id="SSF51126">
    <property type="entry name" value="Pectin lyase-like"/>
    <property type="match status" value="1"/>
</dbReference>
<dbReference type="SMART" id="SM00710">
    <property type="entry name" value="PbH1"/>
    <property type="match status" value="7"/>
</dbReference>
<evidence type="ECO:0000256" key="16">
    <source>
        <dbReference type="SAM" id="SignalP"/>
    </source>
</evidence>
<evidence type="ECO:0000313" key="18">
    <source>
        <dbReference type="Proteomes" id="UP000176998"/>
    </source>
</evidence>
<dbReference type="RefSeq" id="XP_022481146.1">
    <property type="nucleotide sequence ID" value="XM_022612529.1"/>
</dbReference>